<evidence type="ECO:0000256" key="1">
    <source>
        <dbReference type="SAM" id="MobiDB-lite"/>
    </source>
</evidence>
<accession>A0A5N6THX6</accession>
<feature type="region of interest" description="Disordered" evidence="1">
    <location>
        <begin position="536"/>
        <end position="564"/>
    </location>
</feature>
<feature type="domain" description="DUF7102" evidence="2">
    <location>
        <begin position="577"/>
        <end position="756"/>
    </location>
</feature>
<evidence type="ECO:0000259" key="2">
    <source>
        <dbReference type="Pfam" id="PF23394"/>
    </source>
</evidence>
<dbReference type="InterPro" id="IPR055528">
    <property type="entry name" value="DUF7102"/>
</dbReference>
<evidence type="ECO:0000259" key="3">
    <source>
        <dbReference type="Pfam" id="PF23395"/>
    </source>
</evidence>
<keyword evidence="5" id="KW-1185">Reference proteome</keyword>
<dbReference type="Pfam" id="PF23394">
    <property type="entry name" value="DUF7102"/>
    <property type="match status" value="1"/>
</dbReference>
<dbReference type="OrthoDB" id="3647246at2759"/>
<dbReference type="InterPro" id="IPR057559">
    <property type="entry name" value="SAM_6"/>
</dbReference>
<feature type="domain" description="SAM-like" evidence="3">
    <location>
        <begin position="775"/>
        <end position="845"/>
    </location>
</feature>
<dbReference type="AlphaFoldDB" id="A0A5N6THX6"/>
<organism evidence="4 5">
    <name type="scientific">Aspergillus avenaceus</name>
    <dbReference type="NCBI Taxonomy" id="36643"/>
    <lineage>
        <taxon>Eukaryota</taxon>
        <taxon>Fungi</taxon>
        <taxon>Dikarya</taxon>
        <taxon>Ascomycota</taxon>
        <taxon>Pezizomycotina</taxon>
        <taxon>Eurotiomycetes</taxon>
        <taxon>Eurotiomycetidae</taxon>
        <taxon>Eurotiales</taxon>
        <taxon>Aspergillaceae</taxon>
        <taxon>Aspergillus</taxon>
        <taxon>Aspergillus subgen. Circumdati</taxon>
    </lineage>
</organism>
<proteinExistence type="predicted"/>
<reference evidence="4 5" key="1">
    <citation type="submission" date="2019-04" db="EMBL/GenBank/DDBJ databases">
        <title>Friends and foes A comparative genomics study of 23 Aspergillus species from section Flavi.</title>
        <authorList>
            <consortium name="DOE Joint Genome Institute"/>
            <person name="Kjaerbolling I."/>
            <person name="Vesth T."/>
            <person name="Frisvad J.C."/>
            <person name="Nybo J.L."/>
            <person name="Theobald S."/>
            <person name="Kildgaard S."/>
            <person name="Isbrandt T."/>
            <person name="Kuo A."/>
            <person name="Sato A."/>
            <person name="Lyhne E.K."/>
            <person name="Kogle M.E."/>
            <person name="Wiebenga A."/>
            <person name="Kun R.S."/>
            <person name="Lubbers R.J."/>
            <person name="Makela M.R."/>
            <person name="Barry K."/>
            <person name="Chovatia M."/>
            <person name="Clum A."/>
            <person name="Daum C."/>
            <person name="Haridas S."/>
            <person name="He G."/>
            <person name="LaButti K."/>
            <person name="Lipzen A."/>
            <person name="Mondo S."/>
            <person name="Riley R."/>
            <person name="Salamov A."/>
            <person name="Simmons B.A."/>
            <person name="Magnuson J.K."/>
            <person name="Henrissat B."/>
            <person name="Mortensen U.H."/>
            <person name="Larsen T.O."/>
            <person name="Devries R.P."/>
            <person name="Grigoriev I.V."/>
            <person name="Machida M."/>
            <person name="Baker S.E."/>
            <person name="Andersen M.R."/>
        </authorList>
    </citation>
    <scope>NUCLEOTIDE SEQUENCE [LARGE SCALE GENOMIC DNA]</scope>
    <source>
        <strain evidence="4 5">IBT 18842</strain>
    </source>
</reference>
<feature type="compositionally biased region" description="Polar residues" evidence="1">
    <location>
        <begin position="312"/>
        <end position="324"/>
    </location>
</feature>
<gene>
    <name evidence="4" type="ORF">BDV25DRAFT_170291</name>
</gene>
<sequence>MEPHQEPSLLDYARYHGIATDYTTVDPLTKIEEFLPELDLPALPQDKLSDFQEYIYEFQRCVEDDLRKEKFNLRKEDARLLSSVIRQARAEKTDINWNEVLPAFNKDDELKLEVPILGIDSVLNPVPAKVPLRYDLDTFHFDALDEPPLGPEHDAIIDEILREGEDMMRDIKAEKLRCSKESLLLIQRARKPAGFPFEEFEGLLENMRLSSQGDNPFPESPPYFITDADDSWYRSPSPVPASNMLPSSFPSDGHGPELVHNWGSTPGIDSNIDECNLASKHSTKSYSVEEGLACTNDMDLPDTYVPPDHASKTMQPNLSTSYSTPDVGPVHSLPLANGTPSNEAIIDERNNISRQQDTLQIPSSDIPLISSHRMSRSPIQTFETNTASKELSSQQKDHNSSASSERGNRGMDPTSSFGIGAPGCWLDESTSNINPITSERKTTTSSDTVIDSTECINLCYTPLARRKRRHEEKTVVIPDESKQANFSRAPMLGSLSAFMETRGRVQEHSATVSPYFIQDQPKTSNINLQCSIPCSQSHTPPPTHPDTTIIEQQDCHPAPGRQQYPQFQTHTHEQPLLFLSTSLLKTHLSIVRALERMPTPPGMIYRDYEDDIHARPSQPPTNTSLTLPKEADIIISPTTGIILTTLQATTQLFLPGHRLNPKLNGLKCINSPLRERIFLLSSRYKRLYIFVTHSTSETKGTNSWTADSRSLNSFTALTAFCDSLSSYSTISPILLPQLPETIIGWILALAQKHTFQFPCSSNVTGFTPINPPSAMEKETSWELFLRRVGLNPYAAQTVLTSLKVEGKNPVLEGDIEEGFGALSVFIEMPSDRRQELFGAFMGEYTQKVIERDWQCDWALDLSDTVQL</sequence>
<dbReference type="EMBL" id="ML742320">
    <property type="protein sequence ID" value="KAE8145701.1"/>
    <property type="molecule type" value="Genomic_DNA"/>
</dbReference>
<evidence type="ECO:0000313" key="4">
    <source>
        <dbReference type="EMBL" id="KAE8145701.1"/>
    </source>
</evidence>
<name>A0A5N6THX6_ASPAV</name>
<protein>
    <submittedName>
        <fullName evidence="4">Uncharacterized protein</fullName>
    </submittedName>
</protein>
<dbReference type="Pfam" id="PF23395">
    <property type="entry name" value="SAM_6"/>
    <property type="match status" value="1"/>
</dbReference>
<feature type="compositionally biased region" description="Polar residues" evidence="1">
    <location>
        <begin position="384"/>
        <end position="405"/>
    </location>
</feature>
<feature type="region of interest" description="Disordered" evidence="1">
    <location>
        <begin position="384"/>
        <end position="421"/>
    </location>
</feature>
<evidence type="ECO:0000313" key="5">
    <source>
        <dbReference type="Proteomes" id="UP000325780"/>
    </source>
</evidence>
<dbReference type="Proteomes" id="UP000325780">
    <property type="component" value="Unassembled WGS sequence"/>
</dbReference>
<feature type="region of interest" description="Disordered" evidence="1">
    <location>
        <begin position="306"/>
        <end position="342"/>
    </location>
</feature>